<dbReference type="PROSITE" id="PS00216">
    <property type="entry name" value="SUGAR_TRANSPORT_1"/>
    <property type="match status" value="1"/>
</dbReference>
<dbReference type="InterPro" id="IPR050171">
    <property type="entry name" value="MFS_Transporters"/>
</dbReference>
<dbReference type="InterPro" id="IPR036259">
    <property type="entry name" value="MFS_trans_sf"/>
</dbReference>
<evidence type="ECO:0000259" key="8">
    <source>
        <dbReference type="PROSITE" id="PS50850"/>
    </source>
</evidence>
<evidence type="ECO:0000256" key="1">
    <source>
        <dbReference type="ARBA" id="ARBA00004651"/>
    </source>
</evidence>
<evidence type="ECO:0000256" key="2">
    <source>
        <dbReference type="ARBA" id="ARBA00022448"/>
    </source>
</evidence>
<feature type="transmembrane region" description="Helical" evidence="7">
    <location>
        <begin position="161"/>
        <end position="180"/>
    </location>
</feature>
<feature type="transmembrane region" description="Helical" evidence="7">
    <location>
        <begin position="217"/>
        <end position="239"/>
    </location>
</feature>
<dbReference type="OrthoDB" id="5379144at2"/>
<dbReference type="GO" id="GO:0022857">
    <property type="term" value="F:transmembrane transporter activity"/>
    <property type="evidence" value="ECO:0007669"/>
    <property type="project" value="InterPro"/>
</dbReference>
<evidence type="ECO:0000313" key="9">
    <source>
        <dbReference type="EMBL" id="QES52440.1"/>
    </source>
</evidence>
<reference evidence="9 10" key="1">
    <citation type="submission" date="2018-05" db="EMBL/GenBank/DDBJ databases">
        <title>Streptomyces venezuelae.</title>
        <authorList>
            <person name="Kim W."/>
            <person name="Lee N."/>
            <person name="Cho B.-K."/>
        </authorList>
    </citation>
    <scope>NUCLEOTIDE SEQUENCE [LARGE SCALE GENOMIC DNA]</scope>
    <source>
        <strain evidence="9 10">ATCC 21782</strain>
    </source>
</reference>
<dbReference type="InterPro" id="IPR020846">
    <property type="entry name" value="MFS_dom"/>
</dbReference>
<keyword evidence="2" id="KW-0813">Transport</keyword>
<feature type="transmembrane region" description="Helical" evidence="7">
    <location>
        <begin position="307"/>
        <end position="332"/>
    </location>
</feature>
<evidence type="ECO:0000256" key="4">
    <source>
        <dbReference type="ARBA" id="ARBA00022692"/>
    </source>
</evidence>
<dbReference type="AlphaFoldDB" id="A0A5P2DCZ0"/>
<feature type="transmembrane region" description="Helical" evidence="7">
    <location>
        <begin position="371"/>
        <end position="395"/>
    </location>
</feature>
<evidence type="ECO:0000256" key="5">
    <source>
        <dbReference type="ARBA" id="ARBA00022989"/>
    </source>
</evidence>
<dbReference type="PROSITE" id="PS50850">
    <property type="entry name" value="MFS"/>
    <property type="match status" value="1"/>
</dbReference>
<keyword evidence="6 7" id="KW-0472">Membrane</keyword>
<dbReference type="GO" id="GO:0005886">
    <property type="term" value="C:plasma membrane"/>
    <property type="evidence" value="ECO:0007669"/>
    <property type="project" value="UniProtKB-SubCell"/>
</dbReference>
<feature type="transmembrane region" description="Helical" evidence="7">
    <location>
        <begin position="100"/>
        <end position="122"/>
    </location>
</feature>
<feature type="transmembrane region" description="Helical" evidence="7">
    <location>
        <begin position="251"/>
        <end position="271"/>
    </location>
</feature>
<keyword evidence="4 7" id="KW-0812">Transmembrane</keyword>
<gene>
    <name evidence="9" type="ORF">DEJ50_15735</name>
</gene>
<feature type="transmembrane region" description="Helical" evidence="7">
    <location>
        <begin position="75"/>
        <end position="94"/>
    </location>
</feature>
<dbReference type="Proteomes" id="UP000325211">
    <property type="component" value="Chromosome"/>
</dbReference>
<organism evidence="9 10">
    <name type="scientific">Streptomyces venezuelae</name>
    <dbReference type="NCBI Taxonomy" id="54571"/>
    <lineage>
        <taxon>Bacteria</taxon>
        <taxon>Bacillati</taxon>
        <taxon>Actinomycetota</taxon>
        <taxon>Actinomycetes</taxon>
        <taxon>Kitasatosporales</taxon>
        <taxon>Streptomycetaceae</taxon>
        <taxon>Streptomyces</taxon>
    </lineage>
</organism>
<keyword evidence="3" id="KW-1003">Cell membrane</keyword>
<evidence type="ECO:0000256" key="3">
    <source>
        <dbReference type="ARBA" id="ARBA00022475"/>
    </source>
</evidence>
<name>A0A5P2DCZ0_STRVZ</name>
<feature type="transmembrane region" description="Helical" evidence="7">
    <location>
        <begin position="344"/>
        <end position="365"/>
    </location>
</feature>
<feature type="transmembrane region" description="Helical" evidence="7">
    <location>
        <begin position="283"/>
        <end position="301"/>
    </location>
</feature>
<dbReference type="PANTHER" id="PTHR23517">
    <property type="entry name" value="RESISTANCE PROTEIN MDTM, PUTATIVE-RELATED-RELATED"/>
    <property type="match status" value="1"/>
</dbReference>
<comment type="subcellular location">
    <subcellularLocation>
        <location evidence="1">Cell membrane</location>
        <topology evidence="1">Multi-pass membrane protein</topology>
    </subcellularLocation>
</comment>
<evidence type="ECO:0000313" key="10">
    <source>
        <dbReference type="Proteomes" id="UP000325211"/>
    </source>
</evidence>
<feature type="transmembrane region" description="Helical" evidence="7">
    <location>
        <begin position="134"/>
        <end position="155"/>
    </location>
</feature>
<protein>
    <submittedName>
        <fullName evidence="9">MFS transporter</fullName>
    </submittedName>
</protein>
<accession>A0A5P2DCZ0</accession>
<dbReference type="InterPro" id="IPR011701">
    <property type="entry name" value="MFS"/>
</dbReference>
<proteinExistence type="predicted"/>
<keyword evidence="5 7" id="KW-1133">Transmembrane helix</keyword>
<feature type="transmembrane region" description="Helical" evidence="7">
    <location>
        <begin position="48"/>
        <end position="68"/>
    </location>
</feature>
<dbReference type="PANTHER" id="PTHR23517:SF2">
    <property type="entry name" value="MULTIDRUG RESISTANCE PROTEIN MDTH"/>
    <property type="match status" value="1"/>
</dbReference>
<feature type="transmembrane region" description="Helical" evidence="7">
    <location>
        <begin position="12"/>
        <end position="36"/>
    </location>
</feature>
<sequence length="404" mass="40836">MLSTFRGLPATVWTVFAGTVVNRLGFMVTPFLVFFLADRGVSGTEASYVLGALGAGHLLGPAAGGLLADRIGRRPTMLIGLLGAAAAQGALFVAPGVATMAAAALLISAAGATVGPAAYALMADTVDAAHRQRAYALLSWGVNIGTAVAGVLGGFLAARGYWLLFAVDAASMLVYAVVVVTRLREPARPAAATARSAKEGEGEGEGVGYGVVFRDRLLLALLGLFGVQLFVYSLTEVALPMAIHDSGLSPAVYGAMAAVNAVLVVLLQPLATARLAGLPQFPVQSAGGALIALGVALTGLADSLAGYALSVAVWSLGEVVVSGIAAATVANLAPAHARGRYQGAFAWTWGLARFAALTLGVTLYTQLGAAALWWTALGLGLLCSAVTLGLAGAVARRTEHELAA</sequence>
<dbReference type="InterPro" id="IPR005829">
    <property type="entry name" value="Sugar_transporter_CS"/>
</dbReference>
<evidence type="ECO:0000256" key="6">
    <source>
        <dbReference type="ARBA" id="ARBA00023136"/>
    </source>
</evidence>
<dbReference type="Pfam" id="PF07690">
    <property type="entry name" value="MFS_1"/>
    <property type="match status" value="1"/>
</dbReference>
<dbReference type="SUPFAM" id="SSF103473">
    <property type="entry name" value="MFS general substrate transporter"/>
    <property type="match status" value="1"/>
</dbReference>
<evidence type="ECO:0000256" key="7">
    <source>
        <dbReference type="SAM" id="Phobius"/>
    </source>
</evidence>
<dbReference type="Gene3D" id="1.20.1250.20">
    <property type="entry name" value="MFS general substrate transporter like domains"/>
    <property type="match status" value="1"/>
</dbReference>
<feature type="domain" description="Major facilitator superfamily (MFS) profile" evidence="8">
    <location>
        <begin position="1"/>
        <end position="395"/>
    </location>
</feature>
<dbReference type="EMBL" id="CP029190">
    <property type="protein sequence ID" value="QES52440.1"/>
    <property type="molecule type" value="Genomic_DNA"/>
</dbReference>